<evidence type="ECO:0000256" key="1">
    <source>
        <dbReference type="SAM" id="MobiDB-lite"/>
    </source>
</evidence>
<dbReference type="EMBL" id="MU860010">
    <property type="protein sequence ID" value="KAK4242276.1"/>
    <property type="molecule type" value="Genomic_DNA"/>
</dbReference>
<gene>
    <name evidence="2" type="ORF">C8A03DRAFT_29537</name>
</gene>
<feature type="compositionally biased region" description="Low complexity" evidence="1">
    <location>
        <begin position="147"/>
        <end position="159"/>
    </location>
</feature>
<feature type="region of interest" description="Disordered" evidence="1">
    <location>
        <begin position="141"/>
        <end position="161"/>
    </location>
</feature>
<comment type="caution">
    <text evidence="2">The sequence shown here is derived from an EMBL/GenBank/DDBJ whole genome shotgun (WGS) entry which is preliminary data.</text>
</comment>
<protein>
    <submittedName>
        <fullName evidence="2">Uncharacterized protein</fullName>
    </submittedName>
</protein>
<evidence type="ECO:0000313" key="2">
    <source>
        <dbReference type="EMBL" id="KAK4242276.1"/>
    </source>
</evidence>
<dbReference type="AlphaFoldDB" id="A0AAN7CIJ5"/>
<keyword evidence="3" id="KW-1185">Reference proteome</keyword>
<name>A0AAN7CIJ5_9PEZI</name>
<accession>A0AAN7CIJ5</accession>
<reference evidence="2" key="2">
    <citation type="submission" date="2023-05" db="EMBL/GenBank/DDBJ databases">
        <authorList>
            <consortium name="Lawrence Berkeley National Laboratory"/>
            <person name="Steindorff A."/>
            <person name="Hensen N."/>
            <person name="Bonometti L."/>
            <person name="Westerberg I."/>
            <person name="Brannstrom I.O."/>
            <person name="Guillou S."/>
            <person name="Cros-Aarteil S."/>
            <person name="Calhoun S."/>
            <person name="Haridas S."/>
            <person name="Kuo A."/>
            <person name="Mondo S."/>
            <person name="Pangilinan J."/>
            <person name="Riley R."/>
            <person name="Labutti K."/>
            <person name="Andreopoulos B."/>
            <person name="Lipzen A."/>
            <person name="Chen C."/>
            <person name="Yanf M."/>
            <person name="Daum C."/>
            <person name="Ng V."/>
            <person name="Clum A."/>
            <person name="Ohm R."/>
            <person name="Martin F."/>
            <person name="Silar P."/>
            <person name="Natvig D."/>
            <person name="Lalanne C."/>
            <person name="Gautier V."/>
            <person name="Ament-Velasquez S.L."/>
            <person name="Kruys A."/>
            <person name="Hutchinson M.I."/>
            <person name="Powell A.J."/>
            <person name="Barry K."/>
            <person name="Miller A.N."/>
            <person name="Grigoriev I.V."/>
            <person name="Debuchy R."/>
            <person name="Gladieux P."/>
            <person name="Thoren M.H."/>
            <person name="Johannesson H."/>
        </authorList>
    </citation>
    <scope>NUCLEOTIDE SEQUENCE</scope>
    <source>
        <strain evidence="2">CBS 532.94</strain>
    </source>
</reference>
<reference evidence="2" key="1">
    <citation type="journal article" date="2023" name="Mol. Phylogenet. Evol.">
        <title>Genome-scale phylogeny and comparative genomics of the fungal order Sordariales.</title>
        <authorList>
            <person name="Hensen N."/>
            <person name="Bonometti L."/>
            <person name="Westerberg I."/>
            <person name="Brannstrom I.O."/>
            <person name="Guillou S."/>
            <person name="Cros-Aarteil S."/>
            <person name="Calhoun S."/>
            <person name="Haridas S."/>
            <person name="Kuo A."/>
            <person name="Mondo S."/>
            <person name="Pangilinan J."/>
            <person name="Riley R."/>
            <person name="LaButti K."/>
            <person name="Andreopoulos B."/>
            <person name="Lipzen A."/>
            <person name="Chen C."/>
            <person name="Yan M."/>
            <person name="Daum C."/>
            <person name="Ng V."/>
            <person name="Clum A."/>
            <person name="Steindorff A."/>
            <person name="Ohm R.A."/>
            <person name="Martin F."/>
            <person name="Silar P."/>
            <person name="Natvig D.O."/>
            <person name="Lalanne C."/>
            <person name="Gautier V."/>
            <person name="Ament-Velasquez S.L."/>
            <person name="Kruys A."/>
            <person name="Hutchinson M.I."/>
            <person name="Powell A.J."/>
            <person name="Barry K."/>
            <person name="Miller A.N."/>
            <person name="Grigoriev I.V."/>
            <person name="Debuchy R."/>
            <person name="Gladieux P."/>
            <person name="Hiltunen Thoren M."/>
            <person name="Johannesson H."/>
        </authorList>
    </citation>
    <scope>NUCLEOTIDE SEQUENCE</scope>
    <source>
        <strain evidence="2">CBS 532.94</strain>
    </source>
</reference>
<organism evidence="2 3">
    <name type="scientific">Achaetomium macrosporum</name>
    <dbReference type="NCBI Taxonomy" id="79813"/>
    <lineage>
        <taxon>Eukaryota</taxon>
        <taxon>Fungi</taxon>
        <taxon>Dikarya</taxon>
        <taxon>Ascomycota</taxon>
        <taxon>Pezizomycotina</taxon>
        <taxon>Sordariomycetes</taxon>
        <taxon>Sordariomycetidae</taxon>
        <taxon>Sordariales</taxon>
        <taxon>Chaetomiaceae</taxon>
        <taxon>Achaetomium</taxon>
    </lineage>
</organism>
<sequence>MSSPQAKPWQWHFKRARISFSEAKHRNVRKLAAYNQELHEILGYSERVISVSVAEKRESLDSELAESNSRRHETTPPVGVRKSIRQQACGIYNSLKRRWRHDGNCPPQDHEVHPNLSAVAVSVNVDVLFILGGVSGMPPPTLQQFQSSAPSEAAPATATDISPAQKKSALLASVQQTLIAQNNAVARKEKLRSSPSLKLQASLPSLKTWPSFTVGHQ</sequence>
<evidence type="ECO:0000313" key="3">
    <source>
        <dbReference type="Proteomes" id="UP001303760"/>
    </source>
</evidence>
<proteinExistence type="predicted"/>
<dbReference type="Proteomes" id="UP001303760">
    <property type="component" value="Unassembled WGS sequence"/>
</dbReference>